<dbReference type="Proteomes" id="UP000321154">
    <property type="component" value="Unassembled WGS sequence"/>
</dbReference>
<dbReference type="EMBL" id="BJUV01000020">
    <property type="protein sequence ID" value="GEK83792.1"/>
    <property type="molecule type" value="Genomic_DNA"/>
</dbReference>
<protein>
    <submittedName>
        <fullName evidence="1">Uncharacterized protein</fullName>
    </submittedName>
</protein>
<evidence type="ECO:0000313" key="1">
    <source>
        <dbReference type="EMBL" id="GEK83792.1"/>
    </source>
</evidence>
<evidence type="ECO:0000313" key="2">
    <source>
        <dbReference type="Proteomes" id="UP000321154"/>
    </source>
</evidence>
<comment type="caution">
    <text evidence="1">The sequence shown here is derived from an EMBL/GenBank/DDBJ whole genome shotgun (WGS) entry which is preliminary data.</text>
</comment>
<keyword evidence="2" id="KW-1185">Reference proteome</keyword>
<accession>A0ABQ0UQQ5</accession>
<reference evidence="1 2" key="1">
    <citation type="submission" date="2019-07" db="EMBL/GenBank/DDBJ databases">
        <title>Whole genome shotgun sequence of Frigoribacterium faeni NBRC 103066.</title>
        <authorList>
            <person name="Hosoyama A."/>
            <person name="Uohara A."/>
            <person name="Ohji S."/>
            <person name="Ichikawa N."/>
        </authorList>
    </citation>
    <scope>NUCLEOTIDE SEQUENCE [LARGE SCALE GENOMIC DNA]</scope>
    <source>
        <strain evidence="1 2">NBRC 103066</strain>
    </source>
</reference>
<proteinExistence type="predicted"/>
<organism evidence="1 2">
    <name type="scientific">Frigoribacterium faeni</name>
    <dbReference type="NCBI Taxonomy" id="145483"/>
    <lineage>
        <taxon>Bacteria</taxon>
        <taxon>Bacillati</taxon>
        <taxon>Actinomycetota</taxon>
        <taxon>Actinomycetes</taxon>
        <taxon>Micrococcales</taxon>
        <taxon>Microbacteriaceae</taxon>
        <taxon>Frigoribacterium</taxon>
    </lineage>
</organism>
<name>A0ABQ0UQQ5_9MICO</name>
<gene>
    <name evidence="1" type="ORF">FFA01_21010</name>
</gene>
<sequence>MTDMSLRLPTTRFRAVFALGTRPAATLPLPTTLGKPNLYGEYDDETGQSTLYVGFGTGQIHLESAPTGVEFHYHDAGGDDTDVSPWNPSDTASLVDWSTQLLGDFHRLLPDLLDDVDDAAAWHDAGLDLWVCEVEEPTKLDLIEVDIEGELLTLPWLGAGHVEHDHVDESAHGALDDSADDDREHPIALLWAADPTSSPDRPIAEAWLVPGTEQPVTRALPGVDWDAVGWPADEVLAWLEGIYLNHHVLPDPAGTILTGVLERLGGIDGTD</sequence>